<feature type="compositionally biased region" description="Acidic residues" evidence="1">
    <location>
        <begin position="33"/>
        <end position="43"/>
    </location>
</feature>
<protein>
    <submittedName>
        <fullName evidence="2">Uncharacterized protein</fullName>
    </submittedName>
</protein>
<evidence type="ECO:0000313" key="2">
    <source>
        <dbReference type="EMBL" id="CAK7338773.1"/>
    </source>
</evidence>
<dbReference type="AlphaFoldDB" id="A0AAV1RTJ2"/>
<evidence type="ECO:0000313" key="3">
    <source>
        <dbReference type="Proteomes" id="UP001314170"/>
    </source>
</evidence>
<accession>A0AAV1RTJ2</accession>
<keyword evidence="3" id="KW-1185">Reference proteome</keyword>
<evidence type="ECO:0000256" key="1">
    <source>
        <dbReference type="SAM" id="MobiDB-lite"/>
    </source>
</evidence>
<name>A0AAV1RTJ2_9ROSI</name>
<feature type="region of interest" description="Disordered" evidence="1">
    <location>
        <begin position="33"/>
        <end position="74"/>
    </location>
</feature>
<proteinExistence type="predicted"/>
<dbReference type="Proteomes" id="UP001314170">
    <property type="component" value="Unassembled WGS sequence"/>
</dbReference>
<organism evidence="2 3">
    <name type="scientific">Dovyalis caffra</name>
    <dbReference type="NCBI Taxonomy" id="77055"/>
    <lineage>
        <taxon>Eukaryota</taxon>
        <taxon>Viridiplantae</taxon>
        <taxon>Streptophyta</taxon>
        <taxon>Embryophyta</taxon>
        <taxon>Tracheophyta</taxon>
        <taxon>Spermatophyta</taxon>
        <taxon>Magnoliopsida</taxon>
        <taxon>eudicotyledons</taxon>
        <taxon>Gunneridae</taxon>
        <taxon>Pentapetalae</taxon>
        <taxon>rosids</taxon>
        <taxon>fabids</taxon>
        <taxon>Malpighiales</taxon>
        <taxon>Salicaceae</taxon>
        <taxon>Flacourtieae</taxon>
        <taxon>Dovyalis</taxon>
    </lineage>
</organism>
<feature type="compositionally biased region" description="Basic and acidic residues" evidence="1">
    <location>
        <begin position="44"/>
        <end position="54"/>
    </location>
</feature>
<feature type="compositionally biased region" description="Acidic residues" evidence="1">
    <location>
        <begin position="63"/>
        <end position="74"/>
    </location>
</feature>
<sequence length="124" mass="14723">MGEILEEPDSFEEWKWEWNKDIDNQRISSFVDVEEEDEIDNQESEWKRDHDIEKLQGTTSSGDVEERDEIDNESGTDRVILQQYHRPLLGSIASSTRKQWITYLLKMLPERYVAYVGYLKHPST</sequence>
<reference evidence="2 3" key="1">
    <citation type="submission" date="2024-01" db="EMBL/GenBank/DDBJ databases">
        <authorList>
            <person name="Waweru B."/>
        </authorList>
    </citation>
    <scope>NUCLEOTIDE SEQUENCE [LARGE SCALE GENOMIC DNA]</scope>
</reference>
<comment type="caution">
    <text evidence="2">The sequence shown here is derived from an EMBL/GenBank/DDBJ whole genome shotgun (WGS) entry which is preliminary data.</text>
</comment>
<gene>
    <name evidence="2" type="ORF">DCAF_LOCUS13821</name>
</gene>
<dbReference type="EMBL" id="CAWUPB010001156">
    <property type="protein sequence ID" value="CAK7338773.1"/>
    <property type="molecule type" value="Genomic_DNA"/>
</dbReference>